<reference evidence="1 2" key="1">
    <citation type="journal article" date="2006" name="Int. J. Syst. Evol. Microbiol.">
        <title>Myroides pelagicus sp. nov., isolated from seawater in Thailand.</title>
        <authorList>
            <person name="Yoon J."/>
            <person name="Maneerat S."/>
            <person name="Kawai F."/>
            <person name="Yokota A."/>
        </authorList>
    </citation>
    <scope>NUCLEOTIDE SEQUENCE [LARGE SCALE GENOMIC DNA]</scope>
    <source>
        <strain evidence="1 2">SM1T</strain>
    </source>
</reference>
<name>A0A7K1GIU4_9FLAO</name>
<dbReference type="PROSITE" id="PS51257">
    <property type="entry name" value="PROKAR_LIPOPROTEIN"/>
    <property type="match status" value="1"/>
</dbReference>
<sequence>MKYLSLLIVIFVVLGCTDHNKNQQLKLSYYYWRTSYALDSVERKSLQDLSIDKMYMRYFDVVLKNHAAVPLSPIMFKERVDSTMALVPVVFIKNEVFLDSFVHPKKLASQVADFIIQINIKQNLKISEVQFDCDWSLSTKERFFAFVEEIKKNQPWKVSATIRLHQVKYADKTGIPKVDNGVLMYYNMGSIAADSLNSIYDRKIARQYISYLKDYSLPLNYALPIYSWLIHIREGHVVRLISRVRKEDINRNESFKLIEENRYLVAKEGEYFGQYFKQGDQVKVEQVTAQQLIEMKEDLIESSGSCPEEIILYDLNSKNIESYENEVFEELTICQ</sequence>
<evidence type="ECO:0008006" key="3">
    <source>
        <dbReference type="Google" id="ProtNLM"/>
    </source>
</evidence>
<dbReference type="RefSeq" id="WP_155034732.1">
    <property type="nucleotide sequence ID" value="NZ_JAYMMG010000021.1"/>
</dbReference>
<comment type="caution">
    <text evidence="1">The sequence shown here is derived from an EMBL/GenBank/DDBJ whole genome shotgun (WGS) entry which is preliminary data.</text>
</comment>
<evidence type="ECO:0000313" key="1">
    <source>
        <dbReference type="EMBL" id="MTH28746.1"/>
    </source>
</evidence>
<accession>A0A7K1GIU4</accession>
<evidence type="ECO:0000313" key="2">
    <source>
        <dbReference type="Proteomes" id="UP000488936"/>
    </source>
</evidence>
<dbReference type="OrthoDB" id="634553at2"/>
<protein>
    <recommendedName>
        <fullName evidence="3">Lipoprotein</fullName>
    </recommendedName>
</protein>
<organism evidence="1 2">
    <name type="scientific">Myroides pelagicus</name>
    <dbReference type="NCBI Taxonomy" id="270914"/>
    <lineage>
        <taxon>Bacteria</taxon>
        <taxon>Pseudomonadati</taxon>
        <taxon>Bacteroidota</taxon>
        <taxon>Flavobacteriia</taxon>
        <taxon>Flavobacteriales</taxon>
        <taxon>Flavobacteriaceae</taxon>
        <taxon>Myroides</taxon>
    </lineage>
</organism>
<keyword evidence="2" id="KW-1185">Reference proteome</keyword>
<dbReference type="Proteomes" id="UP000488936">
    <property type="component" value="Unassembled WGS sequence"/>
</dbReference>
<gene>
    <name evidence="1" type="ORF">GJV77_02240</name>
</gene>
<proteinExistence type="predicted"/>
<dbReference type="AlphaFoldDB" id="A0A7K1GIU4"/>
<dbReference type="EMBL" id="WMJY01000003">
    <property type="protein sequence ID" value="MTH28746.1"/>
    <property type="molecule type" value="Genomic_DNA"/>
</dbReference>